<keyword evidence="2" id="KW-1185">Reference proteome</keyword>
<accession>A0ABD1Y423</accession>
<name>A0ABD1Y423_9MARC</name>
<dbReference type="EMBL" id="JBHFFA010000006">
    <property type="protein sequence ID" value="KAL2621492.1"/>
    <property type="molecule type" value="Genomic_DNA"/>
</dbReference>
<sequence>MLGIAGEVTFSMDSCQTEESKDQLNFIIVSSILLNPTCISYAVSNLEMHELKPTLMGNLDPWLPFVTPYEFVHLQFNEGYEVLPTS</sequence>
<reference evidence="1 2" key="1">
    <citation type="submission" date="2024-09" db="EMBL/GenBank/DDBJ databases">
        <title>Chromosome-scale assembly of Riccia fluitans.</title>
        <authorList>
            <person name="Paukszto L."/>
            <person name="Sawicki J."/>
            <person name="Karawczyk K."/>
            <person name="Piernik-Szablinska J."/>
            <person name="Szczecinska M."/>
            <person name="Mazdziarz M."/>
        </authorList>
    </citation>
    <scope>NUCLEOTIDE SEQUENCE [LARGE SCALE GENOMIC DNA]</scope>
    <source>
        <strain evidence="1">Rf_01</strain>
        <tissue evidence="1">Aerial parts of the thallus</tissue>
    </source>
</reference>
<comment type="caution">
    <text evidence="1">The sequence shown here is derived from an EMBL/GenBank/DDBJ whole genome shotgun (WGS) entry which is preliminary data.</text>
</comment>
<evidence type="ECO:0000313" key="2">
    <source>
        <dbReference type="Proteomes" id="UP001605036"/>
    </source>
</evidence>
<evidence type="ECO:0000313" key="1">
    <source>
        <dbReference type="EMBL" id="KAL2621492.1"/>
    </source>
</evidence>
<proteinExistence type="predicted"/>
<dbReference type="Proteomes" id="UP001605036">
    <property type="component" value="Unassembled WGS sequence"/>
</dbReference>
<organism evidence="1 2">
    <name type="scientific">Riccia fluitans</name>
    <dbReference type="NCBI Taxonomy" id="41844"/>
    <lineage>
        <taxon>Eukaryota</taxon>
        <taxon>Viridiplantae</taxon>
        <taxon>Streptophyta</taxon>
        <taxon>Embryophyta</taxon>
        <taxon>Marchantiophyta</taxon>
        <taxon>Marchantiopsida</taxon>
        <taxon>Marchantiidae</taxon>
        <taxon>Marchantiales</taxon>
        <taxon>Ricciaceae</taxon>
        <taxon>Riccia</taxon>
    </lineage>
</organism>
<gene>
    <name evidence="1" type="ORF">R1flu_001697</name>
</gene>
<protein>
    <submittedName>
        <fullName evidence="1">Uncharacterized protein</fullName>
    </submittedName>
</protein>
<dbReference type="AlphaFoldDB" id="A0ABD1Y423"/>